<evidence type="ECO:0000256" key="5">
    <source>
        <dbReference type="ARBA" id="ARBA00022989"/>
    </source>
</evidence>
<comment type="subcellular location">
    <subcellularLocation>
        <location evidence="1">Cell membrane</location>
        <topology evidence="1">Multi-pass membrane protein</topology>
    </subcellularLocation>
</comment>
<sequence>MTTVTDAAGTPCEAPHRPAATASRRDAGRARMTSRQKLILILLLGAQFMLAIDFSILNVALPVVGGGLGFGLDDLQWIATAFALPAAGFTLLFGRIADLAGRRRMLLTGMMLLAAGSLLGGLATTPALLLTGRVLQGLATAIATPAALSLLTTSFTEGPLRARALGLSGALMSAGFTVGAVLGGVLTDLLSWRWAFLINVPVAVLILVLTPMLIRESRTEDRARLDVPGAVTVTGGLLALVYGITGAGENGWGDVTALAALALAAVLLVSFWLVERRSAAPLAPPRVLTKPTVTWGNVGGFVAFATETSLVFLMTLYLQRVLGFSPLATGLALGVLGAGTFAGGLAAPHVLSRIGGRRTLVSGLVLQAAATAALLALGGTRDALALLLVATFIGGFGNLVAIVAFMGIATSGLPDGEQGLATGLATMTQQVAITLGIPIMSAVATARTHALGASGTDAILGGIHAATLVNVALTVAGAAVVGLFLRGRA</sequence>
<dbReference type="CDD" id="cd17321">
    <property type="entry name" value="MFS_MMR_MDR_like"/>
    <property type="match status" value="1"/>
</dbReference>
<dbReference type="PRINTS" id="PR01036">
    <property type="entry name" value="TCRTETB"/>
</dbReference>
<dbReference type="InterPro" id="IPR020846">
    <property type="entry name" value="MFS_dom"/>
</dbReference>
<feature type="transmembrane region" description="Helical" evidence="8">
    <location>
        <begin position="420"/>
        <end position="443"/>
    </location>
</feature>
<feature type="transmembrane region" description="Helical" evidence="8">
    <location>
        <begin position="225"/>
        <end position="244"/>
    </location>
</feature>
<dbReference type="RefSeq" id="WP_197014526.1">
    <property type="nucleotide sequence ID" value="NZ_BAABES010000012.1"/>
</dbReference>
<feature type="transmembrane region" description="Helical" evidence="8">
    <location>
        <begin position="256"/>
        <end position="274"/>
    </location>
</feature>
<dbReference type="Pfam" id="PF07690">
    <property type="entry name" value="MFS_1"/>
    <property type="match status" value="1"/>
</dbReference>
<accession>A0A931GM77</accession>
<evidence type="ECO:0000256" key="4">
    <source>
        <dbReference type="ARBA" id="ARBA00022692"/>
    </source>
</evidence>
<evidence type="ECO:0000313" key="10">
    <source>
        <dbReference type="EMBL" id="MBG6092327.1"/>
    </source>
</evidence>
<dbReference type="InterPro" id="IPR036259">
    <property type="entry name" value="MFS_trans_sf"/>
</dbReference>
<dbReference type="Gene3D" id="1.20.1250.20">
    <property type="entry name" value="MFS general substrate transporter like domains"/>
    <property type="match status" value="2"/>
</dbReference>
<proteinExistence type="predicted"/>
<protein>
    <submittedName>
        <fullName evidence="10">EmrB/QacA subfamily drug resistance transporter</fullName>
    </submittedName>
</protein>
<feature type="transmembrane region" description="Helical" evidence="8">
    <location>
        <begin position="359"/>
        <end position="377"/>
    </location>
</feature>
<feature type="transmembrane region" description="Helical" evidence="8">
    <location>
        <begin position="383"/>
        <end position="408"/>
    </location>
</feature>
<feature type="transmembrane region" description="Helical" evidence="8">
    <location>
        <begin position="134"/>
        <end position="152"/>
    </location>
</feature>
<dbReference type="Proteomes" id="UP000614047">
    <property type="component" value="Unassembled WGS sequence"/>
</dbReference>
<evidence type="ECO:0000256" key="1">
    <source>
        <dbReference type="ARBA" id="ARBA00004651"/>
    </source>
</evidence>
<keyword evidence="5 8" id="KW-1133">Transmembrane helix</keyword>
<evidence type="ECO:0000256" key="8">
    <source>
        <dbReference type="SAM" id="Phobius"/>
    </source>
</evidence>
<organism evidence="10 11">
    <name type="scientific">Actinomadura viridis</name>
    <dbReference type="NCBI Taxonomy" id="58110"/>
    <lineage>
        <taxon>Bacteria</taxon>
        <taxon>Bacillati</taxon>
        <taxon>Actinomycetota</taxon>
        <taxon>Actinomycetes</taxon>
        <taxon>Streptosporangiales</taxon>
        <taxon>Thermomonosporaceae</taxon>
        <taxon>Actinomadura</taxon>
    </lineage>
</organism>
<dbReference type="SUPFAM" id="SSF103473">
    <property type="entry name" value="MFS general substrate transporter"/>
    <property type="match status" value="1"/>
</dbReference>
<dbReference type="PANTHER" id="PTHR42718:SF46">
    <property type="entry name" value="BLR6921 PROTEIN"/>
    <property type="match status" value="1"/>
</dbReference>
<evidence type="ECO:0000256" key="2">
    <source>
        <dbReference type="ARBA" id="ARBA00022448"/>
    </source>
</evidence>
<evidence type="ECO:0000313" key="11">
    <source>
        <dbReference type="Proteomes" id="UP000614047"/>
    </source>
</evidence>
<dbReference type="InterPro" id="IPR011701">
    <property type="entry name" value="MFS"/>
</dbReference>
<dbReference type="AlphaFoldDB" id="A0A931GM77"/>
<feature type="transmembrane region" description="Helical" evidence="8">
    <location>
        <begin position="106"/>
        <end position="128"/>
    </location>
</feature>
<feature type="transmembrane region" description="Helical" evidence="8">
    <location>
        <begin position="324"/>
        <end position="347"/>
    </location>
</feature>
<dbReference type="PANTHER" id="PTHR42718">
    <property type="entry name" value="MAJOR FACILITATOR SUPERFAMILY MULTIDRUG TRANSPORTER MFSC"/>
    <property type="match status" value="1"/>
</dbReference>
<evidence type="ECO:0000259" key="9">
    <source>
        <dbReference type="PROSITE" id="PS50850"/>
    </source>
</evidence>
<name>A0A931GM77_9ACTN</name>
<keyword evidence="3" id="KW-1003">Cell membrane</keyword>
<keyword evidence="2" id="KW-0813">Transport</keyword>
<dbReference type="GO" id="GO:0005886">
    <property type="term" value="C:plasma membrane"/>
    <property type="evidence" value="ECO:0007669"/>
    <property type="project" value="UniProtKB-SubCell"/>
</dbReference>
<reference evidence="10" key="1">
    <citation type="submission" date="2020-11" db="EMBL/GenBank/DDBJ databases">
        <title>Sequencing the genomes of 1000 actinobacteria strains.</title>
        <authorList>
            <person name="Klenk H.-P."/>
        </authorList>
    </citation>
    <scope>NUCLEOTIDE SEQUENCE</scope>
    <source>
        <strain evidence="10">DSM 43175</strain>
    </source>
</reference>
<keyword evidence="6 8" id="KW-0472">Membrane</keyword>
<feature type="transmembrane region" description="Helical" evidence="8">
    <location>
        <begin position="164"/>
        <end position="186"/>
    </location>
</feature>
<keyword evidence="4 8" id="KW-0812">Transmembrane</keyword>
<feature type="domain" description="Major facilitator superfamily (MFS) profile" evidence="9">
    <location>
        <begin position="39"/>
        <end position="489"/>
    </location>
</feature>
<feature type="transmembrane region" description="Helical" evidence="8">
    <location>
        <begin position="75"/>
        <end position="94"/>
    </location>
</feature>
<feature type="region of interest" description="Disordered" evidence="7">
    <location>
        <begin position="1"/>
        <end position="28"/>
    </location>
</feature>
<comment type="caution">
    <text evidence="10">The sequence shown here is derived from an EMBL/GenBank/DDBJ whole genome shotgun (WGS) entry which is preliminary data.</text>
</comment>
<evidence type="ECO:0000256" key="6">
    <source>
        <dbReference type="ARBA" id="ARBA00023136"/>
    </source>
</evidence>
<feature type="transmembrane region" description="Helical" evidence="8">
    <location>
        <begin position="295"/>
        <end position="318"/>
    </location>
</feature>
<evidence type="ECO:0000256" key="3">
    <source>
        <dbReference type="ARBA" id="ARBA00022475"/>
    </source>
</evidence>
<gene>
    <name evidence="10" type="ORF">IW256_006440</name>
</gene>
<feature type="transmembrane region" description="Helical" evidence="8">
    <location>
        <begin position="38"/>
        <end position="63"/>
    </location>
</feature>
<feature type="transmembrane region" description="Helical" evidence="8">
    <location>
        <begin position="192"/>
        <end position="213"/>
    </location>
</feature>
<keyword evidence="11" id="KW-1185">Reference proteome</keyword>
<dbReference type="EMBL" id="JADOUA010000001">
    <property type="protein sequence ID" value="MBG6092327.1"/>
    <property type="molecule type" value="Genomic_DNA"/>
</dbReference>
<feature type="transmembrane region" description="Helical" evidence="8">
    <location>
        <begin position="463"/>
        <end position="485"/>
    </location>
</feature>
<dbReference type="GO" id="GO:0022857">
    <property type="term" value="F:transmembrane transporter activity"/>
    <property type="evidence" value="ECO:0007669"/>
    <property type="project" value="InterPro"/>
</dbReference>
<evidence type="ECO:0000256" key="7">
    <source>
        <dbReference type="SAM" id="MobiDB-lite"/>
    </source>
</evidence>
<dbReference type="PROSITE" id="PS50850">
    <property type="entry name" value="MFS"/>
    <property type="match status" value="1"/>
</dbReference>